<dbReference type="SUPFAM" id="SSF47413">
    <property type="entry name" value="lambda repressor-like DNA-binding domains"/>
    <property type="match status" value="1"/>
</dbReference>
<evidence type="ECO:0000256" key="1">
    <source>
        <dbReference type="ARBA" id="ARBA00023015"/>
    </source>
</evidence>
<dbReference type="Pfam" id="PF01381">
    <property type="entry name" value="HTH_3"/>
    <property type="match status" value="1"/>
</dbReference>
<sequence length="109" mass="13100">MNQFAKEIGERIRYYRLLKGWTQEQLAEALDSQGTYVGRVERGEQNLQLQTLEKIADALQVNVYAFFAHKEPLDSYQQDEWIWKIILMLKEQDTSDQERAYRVLREMFH</sequence>
<keyword evidence="3" id="KW-0804">Transcription</keyword>
<accession>A0ABW1V651</accession>
<dbReference type="RefSeq" id="WP_379233724.1">
    <property type="nucleotide sequence ID" value="NZ_JBHSTE010000003.1"/>
</dbReference>
<reference evidence="6" key="1">
    <citation type="journal article" date="2019" name="Int. J. Syst. Evol. Microbiol.">
        <title>The Global Catalogue of Microorganisms (GCM) 10K type strain sequencing project: providing services to taxonomists for standard genome sequencing and annotation.</title>
        <authorList>
            <consortium name="The Broad Institute Genomics Platform"/>
            <consortium name="The Broad Institute Genome Sequencing Center for Infectious Disease"/>
            <person name="Wu L."/>
            <person name="Ma J."/>
        </authorList>
    </citation>
    <scope>NUCLEOTIDE SEQUENCE [LARGE SCALE GENOMIC DNA]</scope>
    <source>
        <strain evidence="6">PCU 280</strain>
    </source>
</reference>
<dbReference type="EMBL" id="JBHSTE010000003">
    <property type="protein sequence ID" value="MFC6332855.1"/>
    <property type="molecule type" value="Genomic_DNA"/>
</dbReference>
<evidence type="ECO:0000313" key="5">
    <source>
        <dbReference type="EMBL" id="MFC6332855.1"/>
    </source>
</evidence>
<keyword evidence="1" id="KW-0805">Transcription regulation</keyword>
<evidence type="ECO:0000259" key="4">
    <source>
        <dbReference type="PROSITE" id="PS50943"/>
    </source>
</evidence>
<comment type="caution">
    <text evidence="5">The sequence shown here is derived from an EMBL/GenBank/DDBJ whole genome shotgun (WGS) entry which is preliminary data.</text>
</comment>
<dbReference type="InterPro" id="IPR010982">
    <property type="entry name" value="Lambda_DNA-bd_dom_sf"/>
</dbReference>
<keyword evidence="2" id="KW-0238">DNA-binding</keyword>
<dbReference type="Gene3D" id="1.10.260.40">
    <property type="entry name" value="lambda repressor-like DNA-binding domains"/>
    <property type="match status" value="1"/>
</dbReference>
<dbReference type="PROSITE" id="PS50943">
    <property type="entry name" value="HTH_CROC1"/>
    <property type="match status" value="1"/>
</dbReference>
<dbReference type="CDD" id="cd00093">
    <property type="entry name" value="HTH_XRE"/>
    <property type="match status" value="1"/>
</dbReference>
<evidence type="ECO:0000313" key="6">
    <source>
        <dbReference type="Proteomes" id="UP001596233"/>
    </source>
</evidence>
<dbReference type="InterPro" id="IPR001387">
    <property type="entry name" value="Cro/C1-type_HTH"/>
</dbReference>
<evidence type="ECO:0000256" key="2">
    <source>
        <dbReference type="ARBA" id="ARBA00023125"/>
    </source>
</evidence>
<keyword evidence="6" id="KW-1185">Reference proteome</keyword>
<dbReference type="InterPro" id="IPR050807">
    <property type="entry name" value="TransReg_Diox_bact_type"/>
</dbReference>
<gene>
    <name evidence="5" type="ORF">ACFP56_09495</name>
</gene>
<proteinExistence type="predicted"/>
<dbReference type="Proteomes" id="UP001596233">
    <property type="component" value="Unassembled WGS sequence"/>
</dbReference>
<protein>
    <submittedName>
        <fullName evidence="5">Helix-turn-helix domain-containing protein</fullName>
    </submittedName>
</protein>
<dbReference type="PANTHER" id="PTHR46797">
    <property type="entry name" value="HTH-TYPE TRANSCRIPTIONAL REGULATOR"/>
    <property type="match status" value="1"/>
</dbReference>
<evidence type="ECO:0000256" key="3">
    <source>
        <dbReference type="ARBA" id="ARBA00023163"/>
    </source>
</evidence>
<name>A0ABW1V651_9BACL</name>
<organism evidence="5 6">
    <name type="scientific">Paenibacillus septentrionalis</name>
    <dbReference type="NCBI Taxonomy" id="429342"/>
    <lineage>
        <taxon>Bacteria</taxon>
        <taxon>Bacillati</taxon>
        <taxon>Bacillota</taxon>
        <taxon>Bacilli</taxon>
        <taxon>Bacillales</taxon>
        <taxon>Paenibacillaceae</taxon>
        <taxon>Paenibacillus</taxon>
    </lineage>
</organism>
<dbReference type="SMART" id="SM00530">
    <property type="entry name" value="HTH_XRE"/>
    <property type="match status" value="1"/>
</dbReference>
<feature type="domain" description="HTH cro/C1-type" evidence="4">
    <location>
        <begin position="12"/>
        <end position="66"/>
    </location>
</feature>
<dbReference type="PANTHER" id="PTHR46797:SF23">
    <property type="entry name" value="HTH-TYPE TRANSCRIPTIONAL REGULATOR SUTR"/>
    <property type="match status" value="1"/>
</dbReference>